<reference evidence="5" key="1">
    <citation type="submission" date="2020-05" db="EMBL/GenBank/DDBJ databases">
        <authorList>
            <person name="Chiriac C."/>
            <person name="Salcher M."/>
            <person name="Ghai R."/>
            <person name="Kavagutti S V."/>
        </authorList>
    </citation>
    <scope>NUCLEOTIDE SEQUENCE</scope>
</reference>
<dbReference type="Pfam" id="PF13302">
    <property type="entry name" value="Acetyltransf_3"/>
    <property type="match status" value="1"/>
</dbReference>
<dbReference type="InterPro" id="IPR051531">
    <property type="entry name" value="N-acetyltransferase"/>
</dbReference>
<dbReference type="PANTHER" id="PTHR43792:SF8">
    <property type="entry name" value="[RIBOSOMAL PROTEIN US5]-ALANINE N-ACETYLTRANSFERASE"/>
    <property type="match status" value="1"/>
</dbReference>
<dbReference type="PROSITE" id="PS51186">
    <property type="entry name" value="GNAT"/>
    <property type="match status" value="1"/>
</dbReference>
<dbReference type="PANTHER" id="PTHR43792">
    <property type="entry name" value="GNAT FAMILY, PUTATIVE (AFU_ORTHOLOGUE AFUA_3G00765)-RELATED-RELATED"/>
    <property type="match status" value="1"/>
</dbReference>
<protein>
    <submittedName>
        <fullName evidence="5">Unannotated protein</fullName>
    </submittedName>
</protein>
<dbReference type="InterPro" id="IPR000182">
    <property type="entry name" value="GNAT_dom"/>
</dbReference>
<dbReference type="CDD" id="cd04301">
    <property type="entry name" value="NAT_SF"/>
    <property type="match status" value="1"/>
</dbReference>
<sequence>MISHSIREIAESDANWIFEACQDKEILFWTTVPRPYTLQHAQSFIRGEFPEYKIWVIEDKESKPVGIISIHGIDEAGNAELGYFVAPWGRGKGATKDAINLIEDYAKSDPKIKFLQACIADLNIASQKVVESAGLIKAEAAAKKVPAGDQQTSSTFFRKAI</sequence>
<name>A0A6J6K3V3_9ZZZZ</name>
<comment type="similarity">
    <text evidence="3">Belongs to the acetyltransferase family. RimJ subfamily.</text>
</comment>
<dbReference type="InterPro" id="IPR016181">
    <property type="entry name" value="Acyl_CoA_acyltransferase"/>
</dbReference>
<evidence type="ECO:0000256" key="3">
    <source>
        <dbReference type="ARBA" id="ARBA00038502"/>
    </source>
</evidence>
<evidence type="ECO:0000259" key="4">
    <source>
        <dbReference type="PROSITE" id="PS51186"/>
    </source>
</evidence>
<evidence type="ECO:0000256" key="1">
    <source>
        <dbReference type="ARBA" id="ARBA00022679"/>
    </source>
</evidence>
<dbReference type="Gene3D" id="3.40.630.30">
    <property type="match status" value="1"/>
</dbReference>
<dbReference type="GO" id="GO:0016747">
    <property type="term" value="F:acyltransferase activity, transferring groups other than amino-acyl groups"/>
    <property type="evidence" value="ECO:0007669"/>
    <property type="project" value="InterPro"/>
</dbReference>
<keyword evidence="2" id="KW-0012">Acyltransferase</keyword>
<proteinExistence type="inferred from homology"/>
<organism evidence="5">
    <name type="scientific">freshwater metagenome</name>
    <dbReference type="NCBI Taxonomy" id="449393"/>
    <lineage>
        <taxon>unclassified sequences</taxon>
        <taxon>metagenomes</taxon>
        <taxon>ecological metagenomes</taxon>
    </lineage>
</organism>
<evidence type="ECO:0000256" key="2">
    <source>
        <dbReference type="ARBA" id="ARBA00023315"/>
    </source>
</evidence>
<feature type="domain" description="N-acetyltransferase" evidence="4">
    <location>
        <begin position="4"/>
        <end position="161"/>
    </location>
</feature>
<dbReference type="SUPFAM" id="SSF55729">
    <property type="entry name" value="Acyl-CoA N-acyltransferases (Nat)"/>
    <property type="match status" value="1"/>
</dbReference>
<keyword evidence="1" id="KW-0808">Transferase</keyword>
<evidence type="ECO:0000313" key="5">
    <source>
        <dbReference type="EMBL" id="CAB4643134.1"/>
    </source>
</evidence>
<dbReference type="AlphaFoldDB" id="A0A6J6K3V3"/>
<accession>A0A6J6K3V3</accession>
<gene>
    <name evidence="5" type="ORF">UFOPK2234_00037</name>
</gene>
<dbReference type="EMBL" id="CAEZWG010000002">
    <property type="protein sequence ID" value="CAB4643134.1"/>
    <property type="molecule type" value="Genomic_DNA"/>
</dbReference>